<evidence type="ECO:0000256" key="2">
    <source>
        <dbReference type="ARBA" id="ARBA00023326"/>
    </source>
</evidence>
<dbReference type="Proteomes" id="UP000649739">
    <property type="component" value="Unassembled WGS sequence"/>
</dbReference>
<dbReference type="CDD" id="cd00063">
    <property type="entry name" value="FN3"/>
    <property type="match status" value="1"/>
</dbReference>
<dbReference type="SUPFAM" id="SSF49265">
    <property type="entry name" value="Fibronectin type III"/>
    <property type="match status" value="1"/>
</dbReference>
<dbReference type="PROSITE" id="PS50853">
    <property type="entry name" value="FN3"/>
    <property type="match status" value="1"/>
</dbReference>
<dbReference type="InterPro" id="IPR013783">
    <property type="entry name" value="Ig-like_fold"/>
</dbReference>
<evidence type="ECO:0000259" key="5">
    <source>
        <dbReference type="PROSITE" id="PS50853"/>
    </source>
</evidence>
<proteinExistence type="predicted"/>
<accession>A0A8J3F7S6</accession>
<reference evidence="6" key="2">
    <citation type="submission" date="2020-09" db="EMBL/GenBank/DDBJ databases">
        <authorList>
            <person name="Sun Q."/>
            <person name="Ohkuma M."/>
        </authorList>
    </citation>
    <scope>NUCLEOTIDE SEQUENCE</scope>
    <source>
        <strain evidence="6">JCM 3090</strain>
    </source>
</reference>
<keyword evidence="4" id="KW-1133">Transmembrane helix</keyword>
<evidence type="ECO:0000313" key="7">
    <source>
        <dbReference type="Proteomes" id="UP000649739"/>
    </source>
</evidence>
<gene>
    <name evidence="6" type="ORF">GCM10010123_09230</name>
</gene>
<keyword evidence="4" id="KW-0472">Membrane</keyword>
<dbReference type="Gene3D" id="2.60.40.10">
    <property type="entry name" value="Immunoglobulins"/>
    <property type="match status" value="1"/>
</dbReference>
<feature type="compositionally biased region" description="Basic and acidic residues" evidence="3">
    <location>
        <begin position="267"/>
        <end position="278"/>
    </location>
</feature>
<evidence type="ECO:0000313" key="6">
    <source>
        <dbReference type="EMBL" id="GGJ81605.1"/>
    </source>
</evidence>
<feature type="compositionally biased region" description="Basic and acidic residues" evidence="3">
    <location>
        <begin position="394"/>
        <end position="411"/>
    </location>
</feature>
<organism evidence="6 7">
    <name type="scientific">Pilimelia anulata</name>
    <dbReference type="NCBI Taxonomy" id="53371"/>
    <lineage>
        <taxon>Bacteria</taxon>
        <taxon>Bacillati</taxon>
        <taxon>Actinomycetota</taxon>
        <taxon>Actinomycetes</taxon>
        <taxon>Micromonosporales</taxon>
        <taxon>Micromonosporaceae</taxon>
        <taxon>Pilimelia</taxon>
    </lineage>
</organism>
<feature type="compositionally biased region" description="Low complexity" evidence="3">
    <location>
        <begin position="371"/>
        <end position="383"/>
    </location>
</feature>
<keyword evidence="2" id="KW-0119">Carbohydrate metabolism</keyword>
<feature type="region of interest" description="Disordered" evidence="3">
    <location>
        <begin position="476"/>
        <end position="495"/>
    </location>
</feature>
<comment type="caution">
    <text evidence="6">The sequence shown here is derived from an EMBL/GenBank/DDBJ whole genome shotgun (WGS) entry which is preliminary data.</text>
</comment>
<dbReference type="GO" id="GO:0016798">
    <property type="term" value="F:hydrolase activity, acting on glycosyl bonds"/>
    <property type="evidence" value="ECO:0007669"/>
    <property type="project" value="UniProtKB-KW"/>
</dbReference>
<dbReference type="Gene3D" id="1.25.40.10">
    <property type="entry name" value="Tetratricopeptide repeat domain"/>
    <property type="match status" value="1"/>
</dbReference>
<feature type="compositionally biased region" description="Low complexity" evidence="3">
    <location>
        <begin position="234"/>
        <end position="246"/>
    </location>
</feature>
<keyword evidence="1" id="KW-0326">Glycosidase</keyword>
<dbReference type="AlphaFoldDB" id="A0A8J3F7S6"/>
<feature type="compositionally biased region" description="Low complexity" evidence="3">
    <location>
        <begin position="432"/>
        <end position="441"/>
    </location>
</feature>
<feature type="compositionally biased region" description="Pro residues" evidence="3">
    <location>
        <begin position="341"/>
        <end position="370"/>
    </location>
</feature>
<dbReference type="InterPro" id="IPR011990">
    <property type="entry name" value="TPR-like_helical_dom_sf"/>
</dbReference>
<feature type="transmembrane region" description="Helical" evidence="4">
    <location>
        <begin position="447"/>
        <end position="471"/>
    </location>
</feature>
<dbReference type="SUPFAM" id="SSF48452">
    <property type="entry name" value="TPR-like"/>
    <property type="match status" value="1"/>
</dbReference>
<reference evidence="6" key="1">
    <citation type="journal article" date="2014" name="Int. J. Syst. Evol. Microbiol.">
        <title>Complete genome sequence of Corynebacterium casei LMG S-19264T (=DSM 44701T), isolated from a smear-ripened cheese.</title>
        <authorList>
            <consortium name="US DOE Joint Genome Institute (JGI-PGF)"/>
            <person name="Walter F."/>
            <person name="Albersmeier A."/>
            <person name="Kalinowski J."/>
            <person name="Ruckert C."/>
        </authorList>
    </citation>
    <scope>NUCLEOTIDE SEQUENCE</scope>
    <source>
        <strain evidence="6">JCM 3090</strain>
    </source>
</reference>
<feature type="region of interest" description="Disordered" evidence="3">
    <location>
        <begin position="112"/>
        <end position="132"/>
    </location>
</feature>
<name>A0A8J3F7S6_9ACTN</name>
<evidence type="ECO:0000256" key="3">
    <source>
        <dbReference type="SAM" id="MobiDB-lite"/>
    </source>
</evidence>
<feature type="compositionally biased region" description="Basic and acidic residues" evidence="3">
    <location>
        <begin position="314"/>
        <end position="326"/>
    </location>
</feature>
<dbReference type="SMART" id="SM00060">
    <property type="entry name" value="FN3"/>
    <property type="match status" value="1"/>
</dbReference>
<dbReference type="InterPro" id="IPR003961">
    <property type="entry name" value="FN3_dom"/>
</dbReference>
<keyword evidence="4" id="KW-0812">Transmembrane</keyword>
<feature type="compositionally biased region" description="Pro residues" evidence="3">
    <location>
        <begin position="163"/>
        <end position="178"/>
    </location>
</feature>
<sequence>MSEPYRVDAATLAAARDRARELYGQGDVAGATELLAAATAAAGDDWGPGHPDVLDCARELVGMYRAADEPVAARRVLEEQLAEAVRVRGEADALVLLLTADLADVAEELGNRHEARKQHSTVLRHGPAALGPSHPAVTTAAAYLDAAVPHAVPPSPTAGASRPPHPVPPLAAPTPAEPPAQRGNDRALPAAAPRDRPLAPEGAEEPAPSGIPSTLTSAAPPTTTPTGAPPEWPLPSLDAAPSAPARAARHRVPLTAPDTYGTSWSAPEREPAHGEAVHEPVPLRPTTPPAEVGSAAGLPSEPAPSTAAWATPDTPDHPAPEPDPHTSAEVPNRTTRIAPDQPAPHRPTPPKPAAPPTGSTPPWLPAPPTAPAAGTAPTPAQPARHPTGPANDPHPARPPEPKPKPGPESRPEPAWQAVPTAPVDPLPDLTEPPAGTPATPRRARAGAGWIVAAVAAALALCAAGVATVALLRPTARPAPSPTAAPVRLTGAPPTDVRVAREPGAVVLTWADPSGGRATYVVTGGQAGGELRLLAQLPAGSPARYTAAGFRPGVAYCFQVSAVYSTSEFGVAPPVCTDRE</sequence>
<feature type="region of interest" description="Disordered" evidence="3">
    <location>
        <begin position="153"/>
        <end position="441"/>
    </location>
</feature>
<keyword evidence="2" id="KW-0624">Polysaccharide degradation</keyword>
<evidence type="ECO:0000256" key="1">
    <source>
        <dbReference type="ARBA" id="ARBA00023295"/>
    </source>
</evidence>
<evidence type="ECO:0000256" key="4">
    <source>
        <dbReference type="SAM" id="Phobius"/>
    </source>
</evidence>
<feature type="compositionally biased region" description="Low complexity" evidence="3">
    <location>
        <begin position="199"/>
        <end position="226"/>
    </location>
</feature>
<keyword evidence="7" id="KW-1185">Reference proteome</keyword>
<dbReference type="GO" id="GO:0000272">
    <property type="term" value="P:polysaccharide catabolic process"/>
    <property type="evidence" value="ECO:0007669"/>
    <property type="project" value="UniProtKB-KW"/>
</dbReference>
<dbReference type="EMBL" id="BMQB01000001">
    <property type="protein sequence ID" value="GGJ81605.1"/>
    <property type="molecule type" value="Genomic_DNA"/>
</dbReference>
<keyword evidence="1" id="KW-0378">Hydrolase</keyword>
<dbReference type="InterPro" id="IPR036116">
    <property type="entry name" value="FN3_sf"/>
</dbReference>
<feature type="domain" description="Fibronectin type-III" evidence="5">
    <location>
        <begin position="492"/>
        <end position="579"/>
    </location>
</feature>
<protein>
    <recommendedName>
        <fullName evidence="5">Fibronectin type-III domain-containing protein</fullName>
    </recommendedName>
</protein>